<dbReference type="Proteomes" id="UP000649232">
    <property type="component" value="Unassembled WGS sequence"/>
</dbReference>
<dbReference type="SUPFAM" id="SSF161070">
    <property type="entry name" value="SNF-like"/>
    <property type="match status" value="1"/>
</dbReference>
<name>A0ABS0WDU4_9ALTE</name>
<feature type="transmembrane region" description="Helical" evidence="6">
    <location>
        <begin position="41"/>
        <end position="65"/>
    </location>
</feature>
<feature type="transmembrane region" description="Helical" evidence="6">
    <location>
        <begin position="440"/>
        <end position="462"/>
    </location>
</feature>
<feature type="transmembrane region" description="Helical" evidence="6">
    <location>
        <begin position="173"/>
        <end position="197"/>
    </location>
</feature>
<dbReference type="PRINTS" id="PR00176">
    <property type="entry name" value="NANEUSMPORT"/>
</dbReference>
<dbReference type="PANTHER" id="PTHR42948:SF1">
    <property type="entry name" value="TRANSPORTER"/>
    <property type="match status" value="1"/>
</dbReference>
<dbReference type="InterPro" id="IPR037272">
    <property type="entry name" value="SNS_sf"/>
</dbReference>
<dbReference type="PANTHER" id="PTHR42948">
    <property type="entry name" value="TRANSPORTER"/>
    <property type="match status" value="1"/>
</dbReference>
<evidence type="ECO:0000256" key="6">
    <source>
        <dbReference type="SAM" id="Phobius"/>
    </source>
</evidence>
<dbReference type="RefSeq" id="WP_198824465.1">
    <property type="nucleotide sequence ID" value="NZ_JAEILT010000011.1"/>
</dbReference>
<dbReference type="PROSITE" id="PS50267">
    <property type="entry name" value="NA_NEUROTRAN_SYMP_3"/>
    <property type="match status" value="1"/>
</dbReference>
<dbReference type="InterPro" id="IPR047218">
    <property type="entry name" value="YocR/YhdH-like"/>
</dbReference>
<dbReference type="EMBL" id="JAEILT010000011">
    <property type="protein sequence ID" value="MBJ2136632.1"/>
    <property type="molecule type" value="Genomic_DNA"/>
</dbReference>
<evidence type="ECO:0000313" key="7">
    <source>
        <dbReference type="EMBL" id="MBJ2136632.1"/>
    </source>
</evidence>
<keyword evidence="5 6" id="KW-0472">Membrane</keyword>
<protein>
    <submittedName>
        <fullName evidence="7">Sodium-dependent transporter</fullName>
    </submittedName>
</protein>
<dbReference type="CDD" id="cd10336">
    <property type="entry name" value="SLC6sbd_Tyt1-Like"/>
    <property type="match status" value="1"/>
</dbReference>
<feature type="transmembrane region" description="Helical" evidence="6">
    <location>
        <begin position="249"/>
        <end position="273"/>
    </location>
</feature>
<evidence type="ECO:0000256" key="1">
    <source>
        <dbReference type="ARBA" id="ARBA00004141"/>
    </source>
</evidence>
<proteinExistence type="predicted"/>
<evidence type="ECO:0000256" key="4">
    <source>
        <dbReference type="ARBA" id="ARBA00022989"/>
    </source>
</evidence>
<feature type="transmembrane region" description="Helical" evidence="6">
    <location>
        <begin position="305"/>
        <end position="330"/>
    </location>
</feature>
<comment type="caution">
    <text evidence="7">The sequence shown here is derived from an EMBL/GenBank/DDBJ whole genome shotgun (WGS) entry which is preliminary data.</text>
</comment>
<evidence type="ECO:0000256" key="2">
    <source>
        <dbReference type="ARBA" id="ARBA00022448"/>
    </source>
</evidence>
<keyword evidence="3 6" id="KW-0812">Transmembrane</keyword>
<feature type="transmembrane region" description="Helical" evidence="6">
    <location>
        <begin position="217"/>
        <end position="237"/>
    </location>
</feature>
<feature type="transmembrane region" description="Helical" evidence="6">
    <location>
        <begin position="351"/>
        <end position="376"/>
    </location>
</feature>
<dbReference type="NCBIfam" id="NF037979">
    <property type="entry name" value="Na_transp"/>
    <property type="match status" value="1"/>
</dbReference>
<accession>A0ABS0WDU4</accession>
<dbReference type="Pfam" id="PF00209">
    <property type="entry name" value="SNF"/>
    <property type="match status" value="2"/>
</dbReference>
<evidence type="ECO:0000256" key="5">
    <source>
        <dbReference type="ARBA" id="ARBA00023136"/>
    </source>
</evidence>
<evidence type="ECO:0000313" key="8">
    <source>
        <dbReference type="Proteomes" id="UP000649232"/>
    </source>
</evidence>
<keyword evidence="4 6" id="KW-1133">Transmembrane helix</keyword>
<comment type="subcellular location">
    <subcellularLocation>
        <location evidence="1">Membrane</location>
        <topology evidence="1">Multi-pass membrane protein</topology>
    </subcellularLocation>
</comment>
<organism evidence="7 8">
    <name type="scientific">Paraglaciecola chathamensis</name>
    <dbReference type="NCBI Taxonomy" id="368405"/>
    <lineage>
        <taxon>Bacteria</taxon>
        <taxon>Pseudomonadati</taxon>
        <taxon>Pseudomonadota</taxon>
        <taxon>Gammaproteobacteria</taxon>
        <taxon>Alteromonadales</taxon>
        <taxon>Alteromonadaceae</taxon>
        <taxon>Paraglaciecola</taxon>
    </lineage>
</organism>
<feature type="transmembrane region" description="Helical" evidence="6">
    <location>
        <begin position="12"/>
        <end position="35"/>
    </location>
</feature>
<dbReference type="InterPro" id="IPR000175">
    <property type="entry name" value="Na/ntran_symport"/>
</dbReference>
<keyword evidence="2" id="KW-0813">Transport</keyword>
<reference evidence="7 8" key="1">
    <citation type="submission" date="2020-12" db="EMBL/GenBank/DDBJ databases">
        <title>Draft genome sequences of nine environmental bacterial isolates colonizing plastic.</title>
        <authorList>
            <person name="Borre I."/>
            <person name="Sonnenschein E.C."/>
        </authorList>
    </citation>
    <scope>NUCLEOTIDE SEQUENCE [LARGE SCALE GENOMIC DNA]</scope>
    <source>
        <strain evidence="7 8">IB30</strain>
    </source>
</reference>
<feature type="transmembrane region" description="Helical" evidence="6">
    <location>
        <begin position="86"/>
        <end position="113"/>
    </location>
</feature>
<evidence type="ECO:0000256" key="3">
    <source>
        <dbReference type="ARBA" id="ARBA00022692"/>
    </source>
</evidence>
<sequence>MAASREQFSSRLGFVLAAAGSAVGIGNLVGFPVAVTKGGGGAFLFLYLMFTFLLCLPVMLAELSLGRRTQKDPIGAYLQQTPARSAWRLLGLLAFITPFMIAVFYMVITVWIFRYFVEISSGNLHELVKPDALTNFVNSPEIFVYLLAVGGFVLFILASGVKNGIEKAAKVMMPLLFIMLVGLVLFVLSLDNALVGLRYYVIPDVSKLNATVVNTALSQAFFSLSLGMGILITYGSYLSQSESITQSAILIALADTTVAFFAGLLILPAIFVVDPSTDPAKLSDSSVTMIFNYLPKLFIELEGVIGFWGGSILAAAFFLLVFIAAITSLVSIIEVPNSSLIDTFKMKRKHALLKLSFPILILSVCCIFSFGMFEFLTSFAHYAGQSKSFFDLIVDLFYETILPLNGLLICLFVRYRWKNKLDLELQIGDGNYQNSMLKKYLDWSLVTLIPLILFFVFLNTVFHKFWGISVF</sequence>
<gene>
    <name evidence="7" type="ORF">JEU11_09230</name>
</gene>
<feature type="transmembrane region" description="Helical" evidence="6">
    <location>
        <begin position="142"/>
        <end position="161"/>
    </location>
</feature>
<feature type="transmembrane region" description="Helical" evidence="6">
    <location>
        <begin position="396"/>
        <end position="415"/>
    </location>
</feature>